<reference evidence="1 2" key="1">
    <citation type="submission" date="2014-09" db="EMBL/GenBank/DDBJ databases">
        <authorList>
            <person name="Lapin J.S."/>
            <person name="Pope W.H."/>
            <person name="Hua J."/>
            <person name="Ford M.E."/>
            <person name="Conway J.F."/>
            <person name="Hatfull G.F."/>
            <person name="Hendrix R.W."/>
        </authorList>
    </citation>
    <scope>NUCLEOTIDE SEQUENCE [LARGE SCALE GENOMIC DNA]</scope>
</reference>
<name>A0A097EXY9_9CAUD</name>
<proteinExistence type="predicted"/>
<organism evidence="1 2">
    <name type="scientific">Escherichia phage 121Q</name>
    <dbReference type="NCBI Taxonomy" id="1555202"/>
    <lineage>
        <taxon>Viruses</taxon>
        <taxon>Duplodnaviria</taxon>
        <taxon>Heunggongvirae</taxon>
        <taxon>Uroviricota</taxon>
        <taxon>Caudoviricetes</taxon>
        <taxon>Asteriusvirus</taxon>
        <taxon>Asteriusvirus av121Q</taxon>
    </lineage>
</organism>
<evidence type="ECO:0000313" key="2">
    <source>
        <dbReference type="Proteomes" id="UP000029889"/>
    </source>
</evidence>
<protein>
    <submittedName>
        <fullName evidence="1">Uncharacterized protein</fullName>
    </submittedName>
</protein>
<accession>A0A097EXY9</accession>
<dbReference type="Proteomes" id="UP000029889">
    <property type="component" value="Segment"/>
</dbReference>
<dbReference type="KEGG" id="vg:22111442"/>
<dbReference type="EMBL" id="KM507819">
    <property type="protein sequence ID" value="AIT14292.1"/>
    <property type="molecule type" value="Genomic_DNA"/>
</dbReference>
<evidence type="ECO:0000313" key="1">
    <source>
        <dbReference type="EMBL" id="AIT14292.1"/>
    </source>
</evidence>
<dbReference type="GeneID" id="22111442"/>
<dbReference type="RefSeq" id="YP_009101989.1">
    <property type="nucleotide sequence ID" value="NC_025447.1"/>
</dbReference>
<gene>
    <name evidence="1" type="primary">402</name>
    <name evidence="1" type="ORF">PBI_121Q_402</name>
</gene>
<sequence length="200" mass="22962">MRKSYQEAIDLIREVIKVAPAAIEFKKSIYKKYGSMSSMCFQKKRRAFTTQYWNDSIILSNETQRILTLESEPNEYGEGNICVPDYDEINFNCGDFETTLLLHEGYPEGDVLAEYNPKTKILKRGIQFTINNKDDVQAALMQLSTSEPITISVEELWGIISVLNECYKVKSLRKHSIILHTNMANIKCKHIQEMVVPDGL</sequence>
<keyword evidence="2" id="KW-1185">Reference proteome</keyword>